<evidence type="ECO:0000259" key="2">
    <source>
        <dbReference type="Pfam" id="PF01909"/>
    </source>
</evidence>
<dbReference type="CDD" id="cd05403">
    <property type="entry name" value="NT_KNTase_like"/>
    <property type="match status" value="1"/>
</dbReference>
<accession>X0UK51</accession>
<evidence type="ECO:0000313" key="3">
    <source>
        <dbReference type="EMBL" id="GAG00738.1"/>
    </source>
</evidence>
<feature type="region of interest" description="Disordered" evidence="1">
    <location>
        <begin position="1"/>
        <end position="20"/>
    </location>
</feature>
<reference evidence="3" key="1">
    <citation type="journal article" date="2014" name="Front. Microbiol.">
        <title>High frequency of phylogenetically diverse reductive dehalogenase-homologous genes in deep subseafloor sedimentary metagenomes.</title>
        <authorList>
            <person name="Kawai M."/>
            <person name="Futagami T."/>
            <person name="Toyoda A."/>
            <person name="Takaki Y."/>
            <person name="Nishi S."/>
            <person name="Hori S."/>
            <person name="Arai W."/>
            <person name="Tsubouchi T."/>
            <person name="Morono Y."/>
            <person name="Uchiyama I."/>
            <person name="Ito T."/>
            <person name="Fujiyama A."/>
            <person name="Inagaki F."/>
            <person name="Takami H."/>
        </authorList>
    </citation>
    <scope>NUCLEOTIDE SEQUENCE</scope>
    <source>
        <strain evidence="3">Expedition CK06-06</strain>
    </source>
</reference>
<organism evidence="3">
    <name type="scientific">marine sediment metagenome</name>
    <dbReference type="NCBI Taxonomy" id="412755"/>
    <lineage>
        <taxon>unclassified sequences</taxon>
        <taxon>metagenomes</taxon>
        <taxon>ecological metagenomes</taxon>
    </lineage>
</organism>
<dbReference type="InterPro" id="IPR043519">
    <property type="entry name" value="NT_sf"/>
</dbReference>
<dbReference type="EMBL" id="BARS01026419">
    <property type="protein sequence ID" value="GAG00738.1"/>
    <property type="molecule type" value="Genomic_DNA"/>
</dbReference>
<dbReference type="AlphaFoldDB" id="X0UK51"/>
<feature type="non-terminal residue" evidence="3">
    <location>
        <position position="264"/>
    </location>
</feature>
<dbReference type="InterPro" id="IPR002934">
    <property type="entry name" value="Polymerase_NTP_transf_dom"/>
</dbReference>
<dbReference type="GO" id="GO:0016779">
    <property type="term" value="F:nucleotidyltransferase activity"/>
    <property type="evidence" value="ECO:0007669"/>
    <property type="project" value="InterPro"/>
</dbReference>
<sequence length="264" mass="29951">MGISLLPPPRPKEGEEKKKPSEEISVLILIDDTEPTKMSKAELRDRLSKIINEFAKEIDPNIKPDTVLLSELWQSCYDAKYDLLRLIALGAPVYDTGMLSAIKLAEIHKSMVLKKFEKYIVSYVLAGSLTQGRATPKSDIDVWIVIDDTDVKKMTRAELKDKLRAIIIGMGIEVGEMTGIKNKINIQVYILTDFWDSLKEANPVIFTLLRDGVPFYDRGVFMPWKLLLKMGRIKPSAEAIDMFMGSGEQMLRRVRNKLVDMGME</sequence>
<proteinExistence type="predicted"/>
<feature type="compositionally biased region" description="Basic and acidic residues" evidence="1">
    <location>
        <begin position="10"/>
        <end position="20"/>
    </location>
</feature>
<evidence type="ECO:0000256" key="1">
    <source>
        <dbReference type="SAM" id="MobiDB-lite"/>
    </source>
</evidence>
<gene>
    <name evidence="3" type="ORF">S01H1_41637</name>
</gene>
<protein>
    <recommendedName>
        <fullName evidence="2">Polymerase nucleotidyl transferase domain-containing protein</fullName>
    </recommendedName>
</protein>
<dbReference type="Pfam" id="PF01909">
    <property type="entry name" value="NTP_transf_2"/>
    <property type="match status" value="1"/>
</dbReference>
<dbReference type="SUPFAM" id="SSF81301">
    <property type="entry name" value="Nucleotidyltransferase"/>
    <property type="match status" value="1"/>
</dbReference>
<name>X0UK51_9ZZZZ</name>
<feature type="domain" description="Polymerase nucleotidyl transferase" evidence="2">
    <location>
        <begin position="114"/>
        <end position="162"/>
    </location>
</feature>
<comment type="caution">
    <text evidence="3">The sequence shown here is derived from an EMBL/GenBank/DDBJ whole genome shotgun (WGS) entry which is preliminary data.</text>
</comment>
<dbReference type="Gene3D" id="3.30.460.10">
    <property type="entry name" value="Beta Polymerase, domain 2"/>
    <property type="match status" value="1"/>
</dbReference>